<dbReference type="EMBL" id="JANAWD010000452">
    <property type="protein sequence ID" value="KAJ3479254.1"/>
    <property type="molecule type" value="Genomic_DNA"/>
</dbReference>
<dbReference type="AlphaFoldDB" id="A0AAD5YAH7"/>
<gene>
    <name evidence="3" type="ORF">NLI96_g9189</name>
</gene>
<evidence type="ECO:0000313" key="3">
    <source>
        <dbReference type="EMBL" id="KAJ3479254.1"/>
    </source>
</evidence>
<dbReference type="SMART" id="SM00382">
    <property type="entry name" value="AAA"/>
    <property type="match status" value="1"/>
</dbReference>
<dbReference type="PANTHER" id="PTHR46411:SF3">
    <property type="entry name" value="AAA+ ATPASE DOMAIN-CONTAINING PROTEIN"/>
    <property type="match status" value="1"/>
</dbReference>
<name>A0AAD5YAH7_9APHY</name>
<evidence type="ECO:0000256" key="1">
    <source>
        <dbReference type="SAM" id="MobiDB-lite"/>
    </source>
</evidence>
<dbReference type="Gene3D" id="3.40.50.300">
    <property type="entry name" value="P-loop containing nucleotide triphosphate hydrolases"/>
    <property type="match status" value="1"/>
</dbReference>
<proteinExistence type="predicted"/>
<feature type="domain" description="AAA+ ATPase" evidence="2">
    <location>
        <begin position="532"/>
        <end position="657"/>
    </location>
</feature>
<accession>A0AAD5YAH7</accession>
<dbReference type="InterPro" id="IPR027417">
    <property type="entry name" value="P-loop_NTPase"/>
</dbReference>
<comment type="caution">
    <text evidence="3">The sequence shown here is derived from an EMBL/GenBank/DDBJ whole genome shotgun (WGS) entry which is preliminary data.</text>
</comment>
<protein>
    <recommendedName>
        <fullName evidence="2">AAA+ ATPase domain-containing protein</fullName>
    </recommendedName>
</protein>
<dbReference type="InterPro" id="IPR054289">
    <property type="entry name" value="DUF7025"/>
</dbReference>
<feature type="compositionally biased region" description="Low complexity" evidence="1">
    <location>
        <begin position="1"/>
        <end position="15"/>
    </location>
</feature>
<dbReference type="SUPFAM" id="SSF52540">
    <property type="entry name" value="P-loop containing nucleoside triphosphate hydrolases"/>
    <property type="match status" value="1"/>
</dbReference>
<dbReference type="Pfam" id="PF22942">
    <property type="entry name" value="DUF7025"/>
    <property type="match status" value="1"/>
</dbReference>
<dbReference type="GO" id="GO:0016887">
    <property type="term" value="F:ATP hydrolysis activity"/>
    <property type="evidence" value="ECO:0007669"/>
    <property type="project" value="InterPro"/>
</dbReference>
<feature type="compositionally biased region" description="Polar residues" evidence="1">
    <location>
        <begin position="30"/>
        <end position="39"/>
    </location>
</feature>
<dbReference type="PANTHER" id="PTHR46411">
    <property type="entry name" value="FAMILY ATPASE, PUTATIVE-RELATED"/>
    <property type="match status" value="1"/>
</dbReference>
<sequence>MRRYLSLSRSSRASYTPNEKSTIPEDTHDGTASTINGEGTEVNSSTAALVAPPVTLPPPNLKVKRVDYYYSNWSKTWKYRNTGSKVTPEASHLIQSSSSGNDPWQSFCFVVVRKMPRSPEEGEPTFQVVIKSPYLVEGLKHVIQNVPGISWTADPLELDPQLLIAFLPQLEAYVAELKGKKSRSLEDNFVSSALGVLIDYISRDYRGTIAKIKNLTSHGEITFDLLYAVMVPRTILVTECPNTGEPRALQLVSATKVKTMGVGFYDLLCEGVDAVDHTNNGNPNDWSANNNTNSLDQEVNNAGLGKSFGRVQNRVIIAPFKGTVPINSLDAYPFKYHTNEEALRKKLLARGEKWVGLKGIHHMQYKASASLVIPLGNGCKKVVRYNVNSRIMVDRANFKRLNPNYELPVIKQTNNTANNIPVYDAYGNQAASPQDPNRGIPTLKVQATAPEEIDTELTQDELLLTSPTVYGFSLQDKIWLEFNVEQVKPITWNDEAFRSLVLPPGRKTLLQSLVEAHNADLGFDDFVKGKGHGLVINLYGPPGVGKTLSAEATSEHVRRPLYVIGGGDLGTTAGELDDALQRTFDIATSWKAIVLIDEADVFLEQRSLHDLERNAMVAVFLRHVEYYRGILFLTTNRVKTFDEAFLSRIHVALHFQELSQSAKAQVWRAFLAKVGIEVGVPPLDSGKPEFKEEWLVKLSEKDINGRQIKNATRTANSLAVSRNEHLTLSHLMETLDAMDEFTSEFRAIGRKD</sequence>
<dbReference type="InterPro" id="IPR003959">
    <property type="entry name" value="ATPase_AAA_core"/>
</dbReference>
<dbReference type="Pfam" id="PF00004">
    <property type="entry name" value="AAA"/>
    <property type="match status" value="1"/>
</dbReference>
<dbReference type="Proteomes" id="UP001212997">
    <property type="component" value="Unassembled WGS sequence"/>
</dbReference>
<evidence type="ECO:0000313" key="4">
    <source>
        <dbReference type="Proteomes" id="UP001212997"/>
    </source>
</evidence>
<evidence type="ECO:0000259" key="2">
    <source>
        <dbReference type="SMART" id="SM00382"/>
    </source>
</evidence>
<organism evidence="3 4">
    <name type="scientific">Meripilus lineatus</name>
    <dbReference type="NCBI Taxonomy" id="2056292"/>
    <lineage>
        <taxon>Eukaryota</taxon>
        <taxon>Fungi</taxon>
        <taxon>Dikarya</taxon>
        <taxon>Basidiomycota</taxon>
        <taxon>Agaricomycotina</taxon>
        <taxon>Agaricomycetes</taxon>
        <taxon>Polyporales</taxon>
        <taxon>Meripilaceae</taxon>
        <taxon>Meripilus</taxon>
    </lineage>
</organism>
<feature type="region of interest" description="Disordered" evidence="1">
    <location>
        <begin position="1"/>
        <end position="39"/>
    </location>
</feature>
<dbReference type="InterPro" id="IPR003593">
    <property type="entry name" value="AAA+_ATPase"/>
</dbReference>
<keyword evidence="4" id="KW-1185">Reference proteome</keyword>
<dbReference type="CDD" id="cd19481">
    <property type="entry name" value="RecA-like_protease"/>
    <property type="match status" value="1"/>
</dbReference>
<dbReference type="GO" id="GO:0005524">
    <property type="term" value="F:ATP binding"/>
    <property type="evidence" value="ECO:0007669"/>
    <property type="project" value="InterPro"/>
</dbReference>
<reference evidence="3" key="1">
    <citation type="submission" date="2022-07" db="EMBL/GenBank/DDBJ databases">
        <title>Genome Sequence of Physisporinus lineatus.</title>
        <authorList>
            <person name="Buettner E."/>
        </authorList>
    </citation>
    <scope>NUCLEOTIDE SEQUENCE</scope>
    <source>
        <strain evidence="3">VT162</strain>
    </source>
</reference>